<organism evidence="10 11">
    <name type="scientific">Bifidobacterium catulorum</name>
    <dbReference type="NCBI Taxonomy" id="1630173"/>
    <lineage>
        <taxon>Bacteria</taxon>
        <taxon>Bacillati</taxon>
        <taxon>Actinomycetota</taxon>
        <taxon>Actinomycetes</taxon>
        <taxon>Bifidobacteriales</taxon>
        <taxon>Bifidobacteriaceae</taxon>
        <taxon>Bifidobacterium</taxon>
    </lineage>
</organism>
<dbReference type="GO" id="GO:0009307">
    <property type="term" value="P:DNA restriction-modification system"/>
    <property type="evidence" value="ECO:0007669"/>
    <property type="project" value="UniProtKB-KW"/>
</dbReference>
<evidence type="ECO:0000313" key="10">
    <source>
        <dbReference type="EMBL" id="PWG60781.1"/>
    </source>
</evidence>
<dbReference type="GO" id="GO:0003677">
    <property type="term" value="F:DNA binding"/>
    <property type="evidence" value="ECO:0007669"/>
    <property type="project" value="UniProtKB-KW"/>
</dbReference>
<evidence type="ECO:0000259" key="8">
    <source>
        <dbReference type="Pfam" id="PF07669"/>
    </source>
</evidence>
<evidence type="ECO:0000256" key="5">
    <source>
        <dbReference type="ARBA" id="ARBA00022747"/>
    </source>
</evidence>
<dbReference type="AlphaFoldDB" id="A0A2U2MV93"/>
<dbReference type="PRINTS" id="PR00507">
    <property type="entry name" value="N12N6MTFRASE"/>
</dbReference>
<dbReference type="EC" id="2.1.1.72" evidence="1"/>
<dbReference type="PANTHER" id="PTHR33841:SF1">
    <property type="entry name" value="DNA METHYLTRANSFERASE A"/>
    <property type="match status" value="1"/>
</dbReference>
<evidence type="ECO:0000313" key="11">
    <source>
        <dbReference type="Proteomes" id="UP000245753"/>
    </source>
</evidence>
<evidence type="ECO:0000256" key="6">
    <source>
        <dbReference type="ARBA" id="ARBA00023125"/>
    </source>
</evidence>
<dbReference type="REBASE" id="384785">
    <property type="entry name" value="Bca819ORF700P"/>
</dbReference>
<dbReference type="GO" id="GO:0009007">
    <property type="term" value="F:site-specific DNA-methyltransferase (adenine-specific) activity"/>
    <property type="evidence" value="ECO:0007669"/>
    <property type="project" value="UniProtKB-EC"/>
</dbReference>
<dbReference type="InterPro" id="IPR029063">
    <property type="entry name" value="SAM-dependent_MTases_sf"/>
</dbReference>
<dbReference type="InterPro" id="IPR011639">
    <property type="entry name" value="MethylTrfase_TaqI-like_dom"/>
</dbReference>
<dbReference type="GO" id="GO:0032259">
    <property type="term" value="P:methylation"/>
    <property type="evidence" value="ECO:0007669"/>
    <property type="project" value="UniProtKB-KW"/>
</dbReference>
<accession>A0A2U2MV93</accession>
<evidence type="ECO:0000256" key="3">
    <source>
        <dbReference type="ARBA" id="ARBA00022679"/>
    </source>
</evidence>
<name>A0A2U2MV93_9BIFI</name>
<keyword evidence="5" id="KW-0680">Restriction system</keyword>
<keyword evidence="6" id="KW-0238">DNA-binding</keyword>
<dbReference type="Proteomes" id="UP000245753">
    <property type="component" value="Unassembled WGS sequence"/>
</dbReference>
<evidence type="ECO:0000256" key="7">
    <source>
        <dbReference type="ARBA" id="ARBA00047942"/>
    </source>
</evidence>
<keyword evidence="4" id="KW-0949">S-adenosyl-L-methionine</keyword>
<dbReference type="Pfam" id="PF07669">
    <property type="entry name" value="Eco57I"/>
    <property type="match status" value="1"/>
</dbReference>
<feature type="domain" description="Type II methyltransferase M.TaqI-like" evidence="8">
    <location>
        <begin position="567"/>
        <end position="822"/>
    </location>
</feature>
<dbReference type="Pfam" id="PF12950">
    <property type="entry name" value="TaqI_C"/>
    <property type="match status" value="1"/>
</dbReference>
<dbReference type="Gene3D" id="3.40.50.150">
    <property type="entry name" value="Vaccinia Virus protein VP39"/>
    <property type="match status" value="1"/>
</dbReference>
<keyword evidence="2" id="KW-0489">Methyltransferase</keyword>
<keyword evidence="3" id="KW-0808">Transferase</keyword>
<dbReference type="InterPro" id="IPR025931">
    <property type="entry name" value="TaqI_C"/>
</dbReference>
<proteinExistence type="predicted"/>
<evidence type="ECO:0000256" key="4">
    <source>
        <dbReference type="ARBA" id="ARBA00022691"/>
    </source>
</evidence>
<gene>
    <name evidence="10" type="ORF">DF200_00700</name>
</gene>
<evidence type="ECO:0000259" key="9">
    <source>
        <dbReference type="Pfam" id="PF12950"/>
    </source>
</evidence>
<dbReference type="InterPro" id="IPR002052">
    <property type="entry name" value="DNA_methylase_N6_adenine_CS"/>
</dbReference>
<dbReference type="SUPFAM" id="SSF53335">
    <property type="entry name" value="S-adenosyl-L-methionine-dependent methyltransferases"/>
    <property type="match status" value="1"/>
</dbReference>
<feature type="domain" description="TaqI-like C-terminal specificity" evidence="9">
    <location>
        <begin position="951"/>
        <end position="1128"/>
    </location>
</feature>
<comment type="catalytic activity">
    <reaction evidence="7">
        <text>a 2'-deoxyadenosine in DNA + S-adenosyl-L-methionine = an N(6)-methyl-2'-deoxyadenosine in DNA + S-adenosyl-L-homocysteine + H(+)</text>
        <dbReference type="Rhea" id="RHEA:15197"/>
        <dbReference type="Rhea" id="RHEA-COMP:12418"/>
        <dbReference type="Rhea" id="RHEA-COMP:12419"/>
        <dbReference type="ChEBI" id="CHEBI:15378"/>
        <dbReference type="ChEBI" id="CHEBI:57856"/>
        <dbReference type="ChEBI" id="CHEBI:59789"/>
        <dbReference type="ChEBI" id="CHEBI:90615"/>
        <dbReference type="ChEBI" id="CHEBI:90616"/>
        <dbReference type="EC" id="2.1.1.72"/>
    </reaction>
</comment>
<keyword evidence="11" id="KW-1185">Reference proteome</keyword>
<evidence type="ECO:0000256" key="2">
    <source>
        <dbReference type="ARBA" id="ARBA00022603"/>
    </source>
</evidence>
<sequence>MTGVHCLMTIFRISPRHRAGGVACSAACRPRSDDSAGYTIHMMSTGRNGTAMISFTNLQQALDDYRDCVDTCAENDAERKYAAAQVALQIMAILQGEADARPDVKSALNNFAEVDWNGFRHEEWFTIHPRFEMPMVCELADGETLDAMFIGLKGSATKSRISACGTLTDHWEDGLGLVSNIYEFAPVGLYFFAPSNSASIIIAVSRSQSHSLRTMELCGHLSNTQKRILNGLYGLLSGAGSGSHGASELDKGKIHTALWEAFNVSGVNKRFYAGIVTRFNELVQALVSSGHDEGEAKMFASRLIGRILFVWFLNQKGFLNPRERYLEIGSLESGEYYERKLKRLFFGTLNTPKDKRAGDGDAATPFLNGGLFEERATDFPEERLVFPDGFFNGLYDHFHQFDFTTDESTSDYEQVAIDPEMLGRIFESLLAEQMDDTGKTARKEKGAFYTPREIVAYMCRESLRQYLYRALGHEDTVRGGVDRLLDTPENEWETASDSRGSLWNANNRTMLPLAIKALDDVRVLDPACGSGAFPMGMLQLLMRCRTRLLGKRAVADAYQQKLNILQKNIFGVDIEPMAVEIARLRVWLSMIVERENIAQVEPLPNLDFKFVCADSLIPLADDAVDGAEQSHGRTIGDVALTSGSLGQGAFDLTDERDGLNRLKEIRTQYFTTTDPDAKGRLMKEFEHTTQRIGGDDMSTDRAVQIASFHPHASISSESGHAPFFDPELMFGVEAFDVVIGNPPYVQLQKMSNKAVYAALDYRSYNRTGDLYELFYERGARLLSEHGVLDYITSNKWMRNRYGKELRGYLTDNTEVISLIDLGAGRFSSATVDTNIMLLGRGKTKAVPSAVRYEDTSLDGIADYVKANATTIPFGYNDRGSEKRGSGPWVILTDVERSIKGKMEEAGTPLGEMDVRIYRGIVTGLNDAFIITKEKRDELIAADPKSAEIIRPVLRGRDIKRYSYEFADLYILALFPSLKKNIDDYAAVKDWLINGDWVLKGRAHSPIGSGMLRLEQTGAKHTFEGVTFKARKATSNQWFETQDAISYYGDFAQPKIVWGEISDQAKFALDSTGICIPEATAFLMTGQKLKIILGFLNSSLSEYYFSTLGTTTGMGTVRWKKYTIEQLPITQMSDNDAHDFEKLVDSRIGAKLPLAADIDREINECISKLLGLDAGEFRFIEDFRSSR</sequence>
<dbReference type="PROSITE" id="PS00092">
    <property type="entry name" value="N6_MTASE"/>
    <property type="match status" value="1"/>
</dbReference>
<dbReference type="PANTHER" id="PTHR33841">
    <property type="entry name" value="DNA METHYLTRANSFERASE YEEA-RELATED"/>
    <property type="match status" value="1"/>
</dbReference>
<reference evidence="10 11" key="1">
    <citation type="journal article" date="2018" name="Int. J. Syst. Evol. Microbiol.">
        <title>Bifidobacterium catulorum sp. nov., a novel taxon from the faeces of the baby common marmoset (Callithrix jacchus).</title>
        <authorList>
            <person name="Modesto M."/>
            <person name="Michelini S."/>
            <person name="Oki K."/>
            <person name="Biavati B."/>
            <person name="Watanabe K."/>
            <person name="Mattarelli P."/>
        </authorList>
    </citation>
    <scope>NUCLEOTIDE SEQUENCE [LARGE SCALE GENOMIC DNA]</scope>
    <source>
        <strain evidence="10 11">MRM 8.19</strain>
    </source>
</reference>
<evidence type="ECO:0000256" key="1">
    <source>
        <dbReference type="ARBA" id="ARBA00011900"/>
    </source>
</evidence>
<dbReference type="InterPro" id="IPR050953">
    <property type="entry name" value="N4_N6_ade-DNA_methylase"/>
</dbReference>
<dbReference type="EMBL" id="QFFN01000001">
    <property type="protein sequence ID" value="PWG60781.1"/>
    <property type="molecule type" value="Genomic_DNA"/>
</dbReference>
<comment type="caution">
    <text evidence="10">The sequence shown here is derived from an EMBL/GenBank/DDBJ whole genome shotgun (WGS) entry which is preliminary data.</text>
</comment>
<protein>
    <recommendedName>
        <fullName evidence="1">site-specific DNA-methyltransferase (adenine-specific)</fullName>
        <ecNumber evidence="1">2.1.1.72</ecNumber>
    </recommendedName>
</protein>